<evidence type="ECO:0000256" key="1">
    <source>
        <dbReference type="ARBA" id="ARBA00008455"/>
    </source>
</evidence>
<dbReference type="InterPro" id="IPR039417">
    <property type="entry name" value="Peptidase_C1A_papain-like"/>
</dbReference>
<dbReference type="AlphaFoldDB" id="A0A7R8UY60"/>
<accession>A0A7R8UY60</accession>
<dbReference type="GO" id="GO:0006508">
    <property type="term" value="P:proteolysis"/>
    <property type="evidence" value="ECO:0007669"/>
    <property type="project" value="InterPro"/>
</dbReference>
<dbReference type="PROSITE" id="PS00640">
    <property type="entry name" value="THIOL_PROTEASE_ASN"/>
    <property type="match status" value="1"/>
</dbReference>
<evidence type="ECO:0000313" key="6">
    <source>
        <dbReference type="EMBL" id="CAD7088716.1"/>
    </source>
</evidence>
<dbReference type="CDD" id="cd02248">
    <property type="entry name" value="Peptidase_C1A"/>
    <property type="match status" value="1"/>
</dbReference>
<gene>
    <name evidence="6" type="ORF">HERILL_LOCUS11317</name>
</gene>
<dbReference type="InterPro" id="IPR013128">
    <property type="entry name" value="Peptidase_C1A"/>
</dbReference>
<evidence type="ECO:0000256" key="3">
    <source>
        <dbReference type="SAM" id="MobiDB-lite"/>
    </source>
</evidence>
<dbReference type="OrthoDB" id="10253408at2759"/>
<dbReference type="Gene3D" id="3.90.70.10">
    <property type="entry name" value="Cysteine proteinases"/>
    <property type="match status" value="1"/>
</dbReference>
<dbReference type="Pfam" id="PF08246">
    <property type="entry name" value="Inhibitor_I29"/>
    <property type="match status" value="1"/>
</dbReference>
<feature type="region of interest" description="Disordered" evidence="3">
    <location>
        <begin position="161"/>
        <end position="186"/>
    </location>
</feature>
<evidence type="ECO:0000259" key="4">
    <source>
        <dbReference type="SMART" id="SM00645"/>
    </source>
</evidence>
<feature type="domain" description="Peptidase C1A papain C-terminal" evidence="4">
    <location>
        <begin position="188"/>
        <end position="404"/>
    </location>
</feature>
<dbReference type="InterPro" id="IPR025661">
    <property type="entry name" value="Pept_asp_AS"/>
</dbReference>
<dbReference type="EMBL" id="LR899012">
    <property type="protein sequence ID" value="CAD7088716.1"/>
    <property type="molecule type" value="Genomic_DNA"/>
</dbReference>
<dbReference type="PRINTS" id="PR00705">
    <property type="entry name" value="PAPAIN"/>
</dbReference>
<keyword evidence="7" id="KW-1185">Reference proteome</keyword>
<dbReference type="FunCoup" id="A0A7R8UY60">
    <property type="interactions" value="74"/>
</dbReference>
<dbReference type="InParanoid" id="A0A7R8UY60"/>
<dbReference type="SMART" id="SM00645">
    <property type="entry name" value="Pept_C1"/>
    <property type="match status" value="1"/>
</dbReference>
<name>A0A7R8UY60_HERIL</name>
<dbReference type="Pfam" id="PF00112">
    <property type="entry name" value="Peptidase_C1"/>
    <property type="match status" value="1"/>
</dbReference>
<proteinExistence type="inferred from homology"/>
<organism evidence="6 7">
    <name type="scientific">Hermetia illucens</name>
    <name type="common">Black soldier fly</name>
    <dbReference type="NCBI Taxonomy" id="343691"/>
    <lineage>
        <taxon>Eukaryota</taxon>
        <taxon>Metazoa</taxon>
        <taxon>Ecdysozoa</taxon>
        <taxon>Arthropoda</taxon>
        <taxon>Hexapoda</taxon>
        <taxon>Insecta</taxon>
        <taxon>Pterygota</taxon>
        <taxon>Neoptera</taxon>
        <taxon>Endopterygota</taxon>
        <taxon>Diptera</taxon>
        <taxon>Brachycera</taxon>
        <taxon>Stratiomyomorpha</taxon>
        <taxon>Stratiomyidae</taxon>
        <taxon>Hermetiinae</taxon>
        <taxon>Hermetia</taxon>
    </lineage>
</organism>
<protein>
    <submittedName>
        <fullName evidence="6">Uncharacterized protein</fullName>
    </submittedName>
</protein>
<feature type="domain" description="Cathepsin propeptide inhibitor" evidence="5">
    <location>
        <begin position="98"/>
        <end position="158"/>
    </location>
</feature>
<dbReference type="InterPro" id="IPR000668">
    <property type="entry name" value="Peptidase_C1A_C"/>
</dbReference>
<dbReference type="InterPro" id="IPR025660">
    <property type="entry name" value="Pept_his_AS"/>
</dbReference>
<dbReference type="PANTHER" id="PTHR12411">
    <property type="entry name" value="CYSTEINE PROTEASE FAMILY C1-RELATED"/>
    <property type="match status" value="1"/>
</dbReference>
<dbReference type="InterPro" id="IPR013201">
    <property type="entry name" value="Prot_inhib_I29"/>
</dbReference>
<sequence>MQKRYSNKPQIEAFSSKRRLPSYYRVNAIHNKVSSIMRFLIILPLAFAIAAGQGFLGGLGGLAGGLAGGVSQGVQRLSSVAKIPNVANLPLPGTISNFADFVAKTGKKYASRAEQTLREGIFKANQVLADKHNELFKAGKSTFEMGVNFLSDLKPEEFLSGLTGRKKNPKGESKVKNRKSAAPPSVAVPDSFDWREKGGVTPVKFQGLECGACWSFAVTGSIEGHVFRKTGQLINLSEQNLVDCSTDYGNTGCDGGYHDYGYEYVIENQGISKAEPYPYLEKQEKCQYKETERGTMIKGYVALPPGNETLIKEVVATLGPVAASVNAGPDSFQLYKGGIYDDQECNKDEVNHEILIVGYGSENGKDYWIIKNSWTDKWGEKGYMKLPRNANSFCGIASEGSYPVV</sequence>
<dbReference type="PROSITE" id="PS00639">
    <property type="entry name" value="THIOL_PROTEASE_HIS"/>
    <property type="match status" value="1"/>
</dbReference>
<comment type="similarity">
    <text evidence="1">Belongs to the peptidase C1 family.</text>
</comment>
<dbReference type="Proteomes" id="UP000594454">
    <property type="component" value="Chromosome 4"/>
</dbReference>
<keyword evidence="2" id="KW-1015">Disulfide bond</keyword>
<dbReference type="SMART" id="SM00848">
    <property type="entry name" value="Inhibitor_I29"/>
    <property type="match status" value="1"/>
</dbReference>
<evidence type="ECO:0000259" key="5">
    <source>
        <dbReference type="SMART" id="SM00848"/>
    </source>
</evidence>
<evidence type="ECO:0000256" key="2">
    <source>
        <dbReference type="ARBA" id="ARBA00023157"/>
    </source>
</evidence>
<evidence type="ECO:0000313" key="7">
    <source>
        <dbReference type="Proteomes" id="UP000594454"/>
    </source>
</evidence>
<dbReference type="FunFam" id="3.90.70.10:FF:000109">
    <property type="entry name" value="Cysteine protease"/>
    <property type="match status" value="1"/>
</dbReference>
<reference evidence="6 7" key="1">
    <citation type="submission" date="2020-11" db="EMBL/GenBank/DDBJ databases">
        <authorList>
            <person name="Wallbank WR R."/>
            <person name="Pardo Diaz C."/>
            <person name="Kozak K."/>
            <person name="Martin S."/>
            <person name="Jiggins C."/>
            <person name="Moest M."/>
            <person name="Warren A I."/>
            <person name="Generalovic N T."/>
            <person name="Byers J.R.P. K."/>
            <person name="Montejo-Kovacevich G."/>
            <person name="Yen C E."/>
        </authorList>
    </citation>
    <scope>NUCLEOTIDE SEQUENCE [LARGE SCALE GENOMIC DNA]</scope>
</reference>
<dbReference type="InterPro" id="IPR038765">
    <property type="entry name" value="Papain-like_cys_pep_sf"/>
</dbReference>
<dbReference type="GO" id="GO:0008234">
    <property type="term" value="F:cysteine-type peptidase activity"/>
    <property type="evidence" value="ECO:0007669"/>
    <property type="project" value="InterPro"/>
</dbReference>
<dbReference type="SUPFAM" id="SSF54001">
    <property type="entry name" value="Cysteine proteinases"/>
    <property type="match status" value="1"/>
</dbReference>